<dbReference type="AlphaFoldDB" id="A0A8S9KS13"/>
<dbReference type="SUPFAM" id="SSF56219">
    <property type="entry name" value="DNase I-like"/>
    <property type="match status" value="1"/>
</dbReference>
<dbReference type="Gene3D" id="3.60.10.10">
    <property type="entry name" value="Endonuclease/exonuclease/phosphatase"/>
    <property type="match status" value="1"/>
</dbReference>
<feature type="compositionally biased region" description="Polar residues" evidence="1">
    <location>
        <begin position="43"/>
        <end position="56"/>
    </location>
</feature>
<dbReference type="PANTHER" id="PTHR33710:SF86">
    <property type="entry name" value="VIRAL MOVEMENT PROTEIN"/>
    <property type="match status" value="1"/>
</dbReference>
<dbReference type="InterPro" id="IPR036691">
    <property type="entry name" value="Endo/exonu/phosph_ase_sf"/>
</dbReference>
<proteinExistence type="predicted"/>
<dbReference type="Proteomes" id="UP000712281">
    <property type="component" value="Unassembled WGS sequence"/>
</dbReference>
<evidence type="ECO:0000256" key="1">
    <source>
        <dbReference type="SAM" id="MobiDB-lite"/>
    </source>
</evidence>
<reference evidence="3" key="1">
    <citation type="submission" date="2019-12" db="EMBL/GenBank/DDBJ databases">
        <title>Genome sequencing and annotation of Brassica cretica.</title>
        <authorList>
            <person name="Studholme D.J."/>
            <person name="Sarris P.F."/>
        </authorList>
    </citation>
    <scope>NUCLEOTIDE SEQUENCE</scope>
    <source>
        <strain evidence="3">PFS-001/15</strain>
        <tissue evidence="3">Leaf</tissue>
    </source>
</reference>
<protein>
    <recommendedName>
        <fullName evidence="5">Endonuclease/exonuclease/phosphatase domain-containing protein</fullName>
    </recommendedName>
</protein>
<feature type="compositionally biased region" description="Polar residues" evidence="1">
    <location>
        <begin position="106"/>
        <end position="115"/>
    </location>
</feature>
<organism evidence="3 4">
    <name type="scientific">Brassica cretica</name>
    <name type="common">Mustard</name>
    <dbReference type="NCBI Taxonomy" id="69181"/>
    <lineage>
        <taxon>Eukaryota</taxon>
        <taxon>Viridiplantae</taxon>
        <taxon>Streptophyta</taxon>
        <taxon>Embryophyta</taxon>
        <taxon>Tracheophyta</taxon>
        <taxon>Spermatophyta</taxon>
        <taxon>Magnoliopsida</taxon>
        <taxon>eudicotyledons</taxon>
        <taxon>Gunneridae</taxon>
        <taxon>Pentapetalae</taxon>
        <taxon>rosids</taxon>
        <taxon>malvids</taxon>
        <taxon>Brassicales</taxon>
        <taxon>Brassicaceae</taxon>
        <taxon>Brassiceae</taxon>
        <taxon>Brassica</taxon>
    </lineage>
</organism>
<evidence type="ECO:0008006" key="5">
    <source>
        <dbReference type="Google" id="ProtNLM"/>
    </source>
</evidence>
<comment type="caution">
    <text evidence="3">The sequence shown here is derived from an EMBL/GenBank/DDBJ whole genome shotgun (WGS) entry which is preliminary data.</text>
</comment>
<feature type="region of interest" description="Disordered" evidence="1">
    <location>
        <begin position="43"/>
        <end position="64"/>
    </location>
</feature>
<dbReference type="PANTHER" id="PTHR33710">
    <property type="entry name" value="BNAC02G09200D PROTEIN"/>
    <property type="match status" value="1"/>
</dbReference>
<evidence type="ECO:0000313" key="4">
    <source>
        <dbReference type="Proteomes" id="UP000712281"/>
    </source>
</evidence>
<evidence type="ECO:0000256" key="2">
    <source>
        <dbReference type="SAM" id="SignalP"/>
    </source>
</evidence>
<gene>
    <name evidence="3" type="ORF">F2Q68_00008282</name>
</gene>
<accession>A0A8S9KS13</accession>
<feature type="chain" id="PRO_5035819538" description="Endonuclease/exonuclease/phosphatase domain-containing protein" evidence="2">
    <location>
        <begin position="28"/>
        <end position="758"/>
    </location>
</feature>
<name>A0A8S9KS13_BRACR</name>
<keyword evidence="2" id="KW-0732">Signal</keyword>
<feature type="signal peptide" evidence="2">
    <location>
        <begin position="1"/>
        <end position="27"/>
    </location>
</feature>
<evidence type="ECO:0000313" key="3">
    <source>
        <dbReference type="EMBL" id="KAF2598180.1"/>
    </source>
</evidence>
<sequence length="758" mass="84246">MGKHRKSGALMLFPSSKFLRLATLACGSSCKAVQDVSPTKAYSSISESGSVPTSPIGTVGGPTSSSDLALDADLLSPVDGVPSLAVSFPGDFADPSSDTSLLTPTVVKETSQASEKISPCGHNESTQAGSPQLLADRIKDSSLLEELGSPTTHVYGAPFVLIPDDNIRFAKEEFKDFLFAQFPSDVPSTGRIIGVINDVWARSGPHIYVHKVGHGTYILKAAIGVAIIGQAEGSSAVSDLPVDCNLSRIVVDNWTEEVEKQTDAPESKSLAEDSIKTSLAPKQTVSLDHIMGFSTVHVYHEEGGSFAGPRDGRLNSDTHHTSVKDWINVNKLLFGAYLETRIQPINSRRITGALPAGWKYFANSEHHDNAIIIVVWHPSVSVTVYQASAQLVTCGIFILAENFTLTVSFVYGFNQVEERRQLWEELAVINDTTPVSRCPWAMLGDFNQIMRADHHSNYLHSDMDSSCIEDFNIAMQDAEIFETQSNGLPHSWWNNQDADPIAKKIDHALINHHWAEKFQDAYCAFLEPGQSDHTPCLFRMPSFNRRVVKPFKFFHHTMDHSDFLETGRASWNCPAIHGSLQFKLARSLKLLKGPLRRLNTRHYSRISLRVKEQAAKMLAKAEAKFFRQKSRIQWHNLGYRDTTFYHKTAVQRANINHIHFLKDANDQLIGSSEGIKLHTAEYFEDILGSTNLAESPATVEQLRDLMPFRCSEAQGQELQREVSLATLQLFSEIFGFNYGTRFRLLLTESLKVLAHFLS</sequence>
<feature type="region of interest" description="Disordered" evidence="1">
    <location>
        <begin position="106"/>
        <end position="132"/>
    </location>
</feature>
<dbReference type="EMBL" id="QGKW02000717">
    <property type="protein sequence ID" value="KAF2598180.1"/>
    <property type="molecule type" value="Genomic_DNA"/>
</dbReference>